<evidence type="ECO:0000313" key="10">
    <source>
        <dbReference type="EMBL" id="KAJ4455575.1"/>
    </source>
</evidence>
<evidence type="ECO:0000256" key="5">
    <source>
        <dbReference type="ARBA" id="ARBA00023136"/>
    </source>
</evidence>
<feature type="domain" description="ABC transporter" evidence="8">
    <location>
        <begin position="367"/>
        <end position="611"/>
    </location>
</feature>
<keyword evidence="10" id="KW-0067">ATP-binding</keyword>
<gene>
    <name evidence="10" type="ORF">PAPYR_9423</name>
</gene>
<evidence type="ECO:0000256" key="1">
    <source>
        <dbReference type="ARBA" id="ARBA00008575"/>
    </source>
</evidence>
<dbReference type="InterPro" id="IPR011527">
    <property type="entry name" value="ABC1_TM_dom"/>
</dbReference>
<name>A0ABQ8U8D9_9EUKA</name>
<protein>
    <submittedName>
        <fullName evidence="10">ATP-binding cassette sub-family D member 4</fullName>
    </submittedName>
</protein>
<proteinExistence type="inferred from homology"/>
<keyword evidence="4 7" id="KW-1133">Transmembrane helix</keyword>
<feature type="transmembrane region" description="Helical" evidence="7">
    <location>
        <begin position="225"/>
        <end position="251"/>
    </location>
</feature>
<feature type="region of interest" description="Disordered" evidence="6">
    <location>
        <begin position="625"/>
        <end position="660"/>
    </location>
</feature>
<feature type="compositionally biased region" description="Low complexity" evidence="6">
    <location>
        <begin position="629"/>
        <end position="639"/>
    </location>
</feature>
<dbReference type="PROSITE" id="PS50929">
    <property type="entry name" value="ABC_TM1F"/>
    <property type="match status" value="1"/>
</dbReference>
<dbReference type="InterPro" id="IPR050835">
    <property type="entry name" value="ABC_transporter_sub-D"/>
</dbReference>
<evidence type="ECO:0000256" key="4">
    <source>
        <dbReference type="ARBA" id="ARBA00022989"/>
    </source>
</evidence>
<evidence type="ECO:0000259" key="8">
    <source>
        <dbReference type="PROSITE" id="PS50893"/>
    </source>
</evidence>
<comment type="similarity">
    <text evidence="1">Belongs to the ABC transporter superfamily. ABCD family. Peroxisomal fatty acyl CoA transporter (TC 3.A.1.203) subfamily.</text>
</comment>
<evidence type="ECO:0000256" key="3">
    <source>
        <dbReference type="ARBA" id="ARBA00022692"/>
    </source>
</evidence>
<dbReference type="Proteomes" id="UP001141327">
    <property type="component" value="Unassembled WGS sequence"/>
</dbReference>
<evidence type="ECO:0000313" key="11">
    <source>
        <dbReference type="Proteomes" id="UP001141327"/>
    </source>
</evidence>
<organism evidence="10 11">
    <name type="scientific">Paratrimastix pyriformis</name>
    <dbReference type="NCBI Taxonomy" id="342808"/>
    <lineage>
        <taxon>Eukaryota</taxon>
        <taxon>Metamonada</taxon>
        <taxon>Preaxostyla</taxon>
        <taxon>Paratrimastigidae</taxon>
        <taxon>Paratrimastix</taxon>
    </lineage>
</organism>
<keyword evidence="3 7" id="KW-0812">Transmembrane</keyword>
<feature type="transmembrane region" description="Helical" evidence="7">
    <location>
        <begin position="42"/>
        <end position="69"/>
    </location>
</feature>
<evidence type="ECO:0000256" key="6">
    <source>
        <dbReference type="SAM" id="MobiDB-lite"/>
    </source>
</evidence>
<dbReference type="PANTHER" id="PTHR11384:SF59">
    <property type="entry name" value="LYSOSOMAL COBALAMIN TRANSPORTER ABCD4"/>
    <property type="match status" value="1"/>
</dbReference>
<feature type="transmembrane region" description="Helical" evidence="7">
    <location>
        <begin position="142"/>
        <end position="162"/>
    </location>
</feature>
<dbReference type="Pfam" id="PF00005">
    <property type="entry name" value="ABC_tran"/>
    <property type="match status" value="1"/>
</dbReference>
<keyword evidence="11" id="KW-1185">Reference proteome</keyword>
<dbReference type="InterPro" id="IPR027417">
    <property type="entry name" value="P-loop_NTPase"/>
</dbReference>
<dbReference type="SUPFAM" id="SSF52540">
    <property type="entry name" value="P-loop containing nucleoside triphosphate hydrolases"/>
    <property type="match status" value="1"/>
</dbReference>
<dbReference type="Gene3D" id="3.40.50.300">
    <property type="entry name" value="P-loop containing nucleotide triphosphate hydrolases"/>
    <property type="match status" value="1"/>
</dbReference>
<dbReference type="InterPro" id="IPR036640">
    <property type="entry name" value="ABC1_TM_sf"/>
</dbReference>
<accession>A0ABQ8U8D9</accession>
<dbReference type="GO" id="GO:0005524">
    <property type="term" value="F:ATP binding"/>
    <property type="evidence" value="ECO:0007669"/>
    <property type="project" value="UniProtKB-KW"/>
</dbReference>
<dbReference type="EMBL" id="JAPMOS010000101">
    <property type="protein sequence ID" value="KAJ4455575.1"/>
    <property type="molecule type" value="Genomic_DNA"/>
</dbReference>
<dbReference type="InterPro" id="IPR003439">
    <property type="entry name" value="ABC_transporter-like_ATP-bd"/>
</dbReference>
<dbReference type="PROSITE" id="PS50893">
    <property type="entry name" value="ABC_TRANSPORTER_2"/>
    <property type="match status" value="1"/>
</dbReference>
<reference evidence="10" key="1">
    <citation type="journal article" date="2022" name="bioRxiv">
        <title>Genomics of Preaxostyla Flagellates Illuminates Evolutionary Transitions and the Path Towards Mitochondrial Loss.</title>
        <authorList>
            <person name="Novak L.V.F."/>
            <person name="Treitli S.C."/>
            <person name="Pyrih J."/>
            <person name="Halakuc P."/>
            <person name="Pipaliya S.V."/>
            <person name="Vacek V."/>
            <person name="Brzon O."/>
            <person name="Soukal P."/>
            <person name="Eme L."/>
            <person name="Dacks J.B."/>
            <person name="Karnkowska A."/>
            <person name="Elias M."/>
            <person name="Hampl V."/>
        </authorList>
    </citation>
    <scope>NUCLEOTIDE SEQUENCE</scope>
    <source>
        <strain evidence="10">RCP-MX</strain>
    </source>
</reference>
<comment type="caution">
    <text evidence="10">The sequence shown here is derived from an EMBL/GenBank/DDBJ whole genome shotgun (WGS) entry which is preliminary data.</text>
</comment>
<keyword evidence="10" id="KW-0547">Nucleotide-binding</keyword>
<evidence type="ECO:0000256" key="2">
    <source>
        <dbReference type="ARBA" id="ARBA00022448"/>
    </source>
</evidence>
<dbReference type="Pfam" id="PF06472">
    <property type="entry name" value="ABC_membrane_2"/>
    <property type="match status" value="1"/>
</dbReference>
<evidence type="ECO:0000256" key="7">
    <source>
        <dbReference type="SAM" id="Phobius"/>
    </source>
</evidence>
<keyword evidence="2" id="KW-0813">Transport</keyword>
<keyword evidence="5 7" id="KW-0472">Membrane</keyword>
<dbReference type="Gene3D" id="1.20.1560.10">
    <property type="entry name" value="ABC transporter type 1, transmembrane domain"/>
    <property type="match status" value="1"/>
</dbReference>
<dbReference type="PANTHER" id="PTHR11384">
    <property type="entry name" value="ATP-BINDING CASSETTE, SUB-FAMILY D MEMBER"/>
    <property type="match status" value="1"/>
</dbReference>
<dbReference type="SUPFAM" id="SSF90123">
    <property type="entry name" value="ABC transporter transmembrane region"/>
    <property type="match status" value="1"/>
</dbReference>
<evidence type="ECO:0000259" key="9">
    <source>
        <dbReference type="PROSITE" id="PS50929"/>
    </source>
</evidence>
<sequence length="679" mass="75416">MVGLVLANLPITSGYGLIKGKFQKALINQDPPQFWDAVYYSLFWYLLFSFIRGSIKLFPPFMAIFLRLFTCKAMHLKYLQSKGNILYKMCRLDDRISNPDQRITQDADLWAQRWSDVYCTLLDTPVNICYYAGWAWINRGYIGPVALLAFYVVLFLVCRFLMNSLARMVFRNENLEGIFRSHHVRLRENAEAITFYGGQEVEETAVASALVALMKARWAIIWRSWVLAASTMMGTFFSDVGAYGLMGYFIFMTDVFHGLDPGQVAEQISQSVFILTTLADSLGKMIQLAPNFSELSGLTSRVGQFLEVSDDLLGKLNPPSLSAALTRLVIPPPPSASPSLQDTTCHPPPMPTVPLPPLDESGLSAGFEARHLTVRLPTGRCLVSDLDLSLGVGQSLLVTGPSGCGKSTLLRVLAGMWPFYDASCLKTPIAAAAEQEPDPVRPHWKAVMYLPQRPYLIPGTLRAQVAYPAPEDTLDISRFRELITLVGLAAQVASHIQEQPTSCPDWSQQLVAIARLLFHMPKWAVLDEATSSLPLEQIQHSSLMGRVSACALIHLPCPWCINPRRIFPAHGCVPGFWGCHQVGLERRVYGLLGRARIGLLSVGHRPQLRTFHQRVLHLGIPGRGRQHLPEAVGGPPEAEAGAEEEFRQEGEDDDDGGPVEFRQGWALEEFLALPPPPLR</sequence>
<feature type="domain" description="ABC transmembrane type-1" evidence="9">
    <location>
        <begin position="101"/>
        <end position="294"/>
    </location>
</feature>